<keyword evidence="9" id="KW-1185">Reference proteome</keyword>
<gene>
    <name evidence="8" type="ORF">Tsubulata_017742</name>
</gene>
<dbReference type="Pfam" id="PF02362">
    <property type="entry name" value="B3"/>
    <property type="match status" value="1"/>
</dbReference>
<dbReference type="PROSITE" id="PS50863">
    <property type="entry name" value="B3"/>
    <property type="match status" value="1"/>
</dbReference>
<evidence type="ECO:0000313" key="9">
    <source>
        <dbReference type="Proteomes" id="UP001141552"/>
    </source>
</evidence>
<dbReference type="CDD" id="cd10017">
    <property type="entry name" value="B3_DNA"/>
    <property type="match status" value="1"/>
</dbReference>
<accession>A0A9Q0GG48</accession>
<dbReference type="GO" id="GO:0003677">
    <property type="term" value="F:DNA binding"/>
    <property type="evidence" value="ECO:0007669"/>
    <property type="project" value="UniProtKB-KW"/>
</dbReference>
<dbReference type="SMART" id="SM01019">
    <property type="entry name" value="B3"/>
    <property type="match status" value="1"/>
</dbReference>
<reference evidence="8" key="1">
    <citation type="submission" date="2022-02" db="EMBL/GenBank/DDBJ databases">
        <authorList>
            <person name="Henning P.M."/>
            <person name="McCubbin A.G."/>
            <person name="Shore J.S."/>
        </authorList>
    </citation>
    <scope>NUCLEOTIDE SEQUENCE</scope>
    <source>
        <strain evidence="8">F60SS</strain>
        <tissue evidence="8">Leaves</tissue>
    </source>
</reference>
<evidence type="ECO:0000256" key="3">
    <source>
        <dbReference type="ARBA" id="ARBA00023125"/>
    </source>
</evidence>
<evidence type="ECO:0000256" key="6">
    <source>
        <dbReference type="SAM" id="Coils"/>
    </source>
</evidence>
<keyword evidence="5" id="KW-0539">Nucleus</keyword>
<dbReference type="AlphaFoldDB" id="A0A9Q0GG48"/>
<organism evidence="8 9">
    <name type="scientific">Turnera subulata</name>
    <dbReference type="NCBI Taxonomy" id="218843"/>
    <lineage>
        <taxon>Eukaryota</taxon>
        <taxon>Viridiplantae</taxon>
        <taxon>Streptophyta</taxon>
        <taxon>Embryophyta</taxon>
        <taxon>Tracheophyta</taxon>
        <taxon>Spermatophyta</taxon>
        <taxon>Magnoliopsida</taxon>
        <taxon>eudicotyledons</taxon>
        <taxon>Gunneridae</taxon>
        <taxon>Pentapetalae</taxon>
        <taxon>rosids</taxon>
        <taxon>fabids</taxon>
        <taxon>Malpighiales</taxon>
        <taxon>Passifloraceae</taxon>
        <taxon>Turnera</taxon>
    </lineage>
</organism>
<name>A0A9Q0GG48_9ROSI</name>
<evidence type="ECO:0000259" key="7">
    <source>
        <dbReference type="PROSITE" id="PS50863"/>
    </source>
</evidence>
<keyword evidence="4" id="KW-0804">Transcription</keyword>
<dbReference type="InterPro" id="IPR044837">
    <property type="entry name" value="REM16-like"/>
</dbReference>
<dbReference type="InterPro" id="IPR015300">
    <property type="entry name" value="DNA-bd_pseudobarrel_sf"/>
</dbReference>
<feature type="coiled-coil region" evidence="6">
    <location>
        <begin position="367"/>
        <end position="394"/>
    </location>
</feature>
<protein>
    <recommendedName>
        <fullName evidence="7">TF-B3 domain-containing protein</fullName>
    </recommendedName>
</protein>
<comment type="caution">
    <text evidence="8">The sequence shown here is derived from an EMBL/GenBank/DDBJ whole genome shotgun (WGS) entry which is preliminary data.</text>
</comment>
<proteinExistence type="predicted"/>
<dbReference type="Proteomes" id="UP001141552">
    <property type="component" value="Unassembled WGS sequence"/>
</dbReference>
<evidence type="ECO:0000256" key="4">
    <source>
        <dbReference type="ARBA" id="ARBA00023163"/>
    </source>
</evidence>
<dbReference type="PANTHER" id="PTHR31391">
    <property type="entry name" value="B3 DOMAIN-CONTAINING PROTEIN OS11G0197600-RELATED"/>
    <property type="match status" value="1"/>
</dbReference>
<evidence type="ECO:0000256" key="2">
    <source>
        <dbReference type="ARBA" id="ARBA00023015"/>
    </source>
</evidence>
<dbReference type="SUPFAM" id="SSF101936">
    <property type="entry name" value="DNA-binding pseudobarrel domain"/>
    <property type="match status" value="1"/>
</dbReference>
<dbReference type="Gene3D" id="2.40.330.10">
    <property type="entry name" value="DNA-binding pseudobarrel domain"/>
    <property type="match status" value="1"/>
</dbReference>
<feature type="domain" description="TF-B3" evidence="7">
    <location>
        <begin position="66"/>
        <end position="157"/>
    </location>
</feature>
<keyword evidence="2" id="KW-0805">Transcription regulation</keyword>
<sequence length="410" mass="46273">MPTTSASSSPDTKQAVPVDDILVKPESYKRRRVAEITLYYNCEVQYAVMERAKKVQADLAPEFPSQIKYMLPSHVSGGFNLGLSRQFCDAHLPKEDTTLILEDENGIVYFSKYLPRKAGLSGGWRKFAEDHKLLDADAVVFQLVTSSKFKVYIVRARDLEEVQLVMDQLKLDDSVKQMNPFNMKNMSAATEEMEDEKPFSTANLEEQKNTVYEHRDIELGFDIWDGITISGPPVAFEKVKSFEDFDILVTGLVITPELSKHMQMKYYELCCSQKSFLHEHLVDGLNLKLIAGIIAETINIADAIRASKLATCQDLFPTWEATLEAFGALGMKVSFLLVRMTQLMAIATNSKKHREAKHGRVSTDANSESLQAELLDAKETVNRLDTESETLEKDGETFDLMFQEVAKAPW</sequence>
<evidence type="ECO:0000313" key="8">
    <source>
        <dbReference type="EMBL" id="KAJ4849633.1"/>
    </source>
</evidence>
<keyword evidence="6" id="KW-0175">Coiled coil</keyword>
<dbReference type="PANTHER" id="PTHR31391:SF101">
    <property type="entry name" value="B3 DOMAIN-CONTAINING PROTEIN OS01G0234100"/>
    <property type="match status" value="1"/>
</dbReference>
<dbReference type="EMBL" id="JAKUCV010000534">
    <property type="protein sequence ID" value="KAJ4849633.1"/>
    <property type="molecule type" value="Genomic_DNA"/>
</dbReference>
<keyword evidence="3" id="KW-0238">DNA-binding</keyword>
<dbReference type="InterPro" id="IPR003340">
    <property type="entry name" value="B3_DNA-bd"/>
</dbReference>
<reference evidence="8" key="2">
    <citation type="journal article" date="2023" name="Plants (Basel)">
        <title>Annotation of the Turnera subulata (Passifloraceae) Draft Genome Reveals the S-Locus Evolved after the Divergence of Turneroideae from Passifloroideae in a Stepwise Manner.</title>
        <authorList>
            <person name="Henning P.M."/>
            <person name="Roalson E.H."/>
            <person name="Mir W."/>
            <person name="McCubbin A.G."/>
            <person name="Shore J.S."/>
        </authorList>
    </citation>
    <scope>NUCLEOTIDE SEQUENCE</scope>
    <source>
        <strain evidence="8">F60SS</strain>
    </source>
</reference>
<evidence type="ECO:0000256" key="1">
    <source>
        <dbReference type="ARBA" id="ARBA00004123"/>
    </source>
</evidence>
<evidence type="ECO:0000256" key="5">
    <source>
        <dbReference type="ARBA" id="ARBA00023242"/>
    </source>
</evidence>
<comment type="subcellular location">
    <subcellularLocation>
        <location evidence="1">Nucleus</location>
    </subcellularLocation>
</comment>
<dbReference type="OrthoDB" id="1909330at2759"/>
<dbReference type="GO" id="GO:0005634">
    <property type="term" value="C:nucleus"/>
    <property type="evidence" value="ECO:0007669"/>
    <property type="project" value="UniProtKB-SubCell"/>
</dbReference>